<dbReference type="InterPro" id="IPR036206">
    <property type="entry name" value="ThiamineP_synth_sf"/>
</dbReference>
<dbReference type="Pfam" id="PF02581">
    <property type="entry name" value="TMP-TENI"/>
    <property type="match status" value="1"/>
</dbReference>
<gene>
    <name evidence="2" type="ORF">GCM10011380_29700</name>
</gene>
<reference evidence="2" key="1">
    <citation type="journal article" date="2014" name="Int. J. Syst. Evol. Microbiol.">
        <title>Complete genome sequence of Corynebacterium casei LMG S-19264T (=DSM 44701T), isolated from a smear-ripened cheese.</title>
        <authorList>
            <consortium name="US DOE Joint Genome Institute (JGI-PGF)"/>
            <person name="Walter F."/>
            <person name="Albersmeier A."/>
            <person name="Kalinowski J."/>
            <person name="Ruckert C."/>
        </authorList>
    </citation>
    <scope>NUCLEOTIDE SEQUENCE</scope>
    <source>
        <strain evidence="2">CGMCC 1.15330</strain>
    </source>
</reference>
<dbReference type="InterPro" id="IPR022998">
    <property type="entry name" value="ThiamineP_synth_TenI"/>
</dbReference>
<sequence>MARRYPESWLVTDERVGDALWAMLARVPPGGGVIFRHHATPPAARRRLFRRVRRIAQARRLLLVAADPPLPGAAGTHGRVPHALTWPAHDRAEVRAAARAGARLLVLSPAFPTRSHPGAPATGPARLARMARGSGLPMIALGGMTPRRYRRIRTLGFGGWAAIDAWLP</sequence>
<evidence type="ECO:0000313" key="2">
    <source>
        <dbReference type="EMBL" id="GGB38360.1"/>
    </source>
</evidence>
<dbReference type="SUPFAM" id="SSF51391">
    <property type="entry name" value="Thiamin phosphate synthase"/>
    <property type="match status" value="1"/>
</dbReference>
<dbReference type="InterPro" id="IPR013785">
    <property type="entry name" value="Aldolase_TIM"/>
</dbReference>
<dbReference type="Proteomes" id="UP000623067">
    <property type="component" value="Unassembled WGS sequence"/>
</dbReference>
<accession>A0A916TCL0</accession>
<comment type="caution">
    <text evidence="2">The sequence shown here is derived from an EMBL/GenBank/DDBJ whole genome shotgun (WGS) entry which is preliminary data.</text>
</comment>
<proteinExistence type="predicted"/>
<evidence type="ECO:0000313" key="3">
    <source>
        <dbReference type="Proteomes" id="UP000623067"/>
    </source>
</evidence>
<organism evidence="2 3">
    <name type="scientific">Sphingomonas metalli</name>
    <dbReference type="NCBI Taxonomy" id="1779358"/>
    <lineage>
        <taxon>Bacteria</taxon>
        <taxon>Pseudomonadati</taxon>
        <taxon>Pseudomonadota</taxon>
        <taxon>Alphaproteobacteria</taxon>
        <taxon>Sphingomonadales</taxon>
        <taxon>Sphingomonadaceae</taxon>
        <taxon>Sphingomonas</taxon>
    </lineage>
</organism>
<evidence type="ECO:0000259" key="1">
    <source>
        <dbReference type="Pfam" id="PF02581"/>
    </source>
</evidence>
<dbReference type="GO" id="GO:0009228">
    <property type="term" value="P:thiamine biosynthetic process"/>
    <property type="evidence" value="ECO:0007669"/>
    <property type="project" value="UniProtKB-KW"/>
</dbReference>
<dbReference type="RefSeq" id="WP_229664620.1">
    <property type="nucleotide sequence ID" value="NZ_BMIH01000004.1"/>
</dbReference>
<protein>
    <recommendedName>
        <fullName evidence="1">Thiamine phosphate synthase/TenI domain-containing protein</fullName>
    </recommendedName>
</protein>
<feature type="domain" description="Thiamine phosphate synthase/TenI" evidence="1">
    <location>
        <begin position="86"/>
        <end position="165"/>
    </location>
</feature>
<dbReference type="AlphaFoldDB" id="A0A916TCL0"/>
<name>A0A916TCL0_9SPHN</name>
<reference evidence="2" key="2">
    <citation type="submission" date="2020-09" db="EMBL/GenBank/DDBJ databases">
        <authorList>
            <person name="Sun Q."/>
            <person name="Zhou Y."/>
        </authorList>
    </citation>
    <scope>NUCLEOTIDE SEQUENCE</scope>
    <source>
        <strain evidence="2">CGMCC 1.15330</strain>
    </source>
</reference>
<keyword evidence="3" id="KW-1185">Reference proteome</keyword>
<dbReference type="Gene3D" id="3.20.20.70">
    <property type="entry name" value="Aldolase class I"/>
    <property type="match status" value="1"/>
</dbReference>
<dbReference type="EMBL" id="BMIH01000004">
    <property type="protein sequence ID" value="GGB38360.1"/>
    <property type="molecule type" value="Genomic_DNA"/>
</dbReference>